<reference evidence="3 4" key="1">
    <citation type="submission" date="2022-08" db="EMBL/GenBank/DDBJ databases">
        <title>Genome Sequence of the sulphate-reducing bacterium, Pseudodesulfovibrio sp. SYK.</title>
        <authorList>
            <person name="Kondo R."/>
            <person name="Kataoka T."/>
        </authorList>
    </citation>
    <scope>NUCLEOTIDE SEQUENCE [LARGE SCALE GENOMIC DNA]</scope>
    <source>
        <strain evidence="3 4">SYK</strain>
    </source>
</reference>
<evidence type="ECO:0000313" key="3">
    <source>
        <dbReference type="EMBL" id="BDQ36296.1"/>
    </source>
</evidence>
<feature type="compositionally biased region" description="Low complexity" evidence="1">
    <location>
        <begin position="34"/>
        <end position="45"/>
    </location>
</feature>
<evidence type="ECO:0000313" key="4">
    <source>
        <dbReference type="Proteomes" id="UP001317742"/>
    </source>
</evidence>
<organism evidence="3 4">
    <name type="scientific">Pseudodesulfovibrio nedwellii</name>
    <dbReference type="NCBI Taxonomy" id="2973072"/>
    <lineage>
        <taxon>Bacteria</taxon>
        <taxon>Pseudomonadati</taxon>
        <taxon>Thermodesulfobacteriota</taxon>
        <taxon>Desulfovibrionia</taxon>
        <taxon>Desulfovibrionales</taxon>
        <taxon>Desulfovibrionaceae</taxon>
    </lineage>
</organism>
<evidence type="ECO:0000256" key="2">
    <source>
        <dbReference type="SAM" id="Phobius"/>
    </source>
</evidence>
<evidence type="ECO:0000256" key="1">
    <source>
        <dbReference type="SAM" id="MobiDB-lite"/>
    </source>
</evidence>
<name>A0ABN6RZB7_9BACT</name>
<protein>
    <recommendedName>
        <fullName evidence="5">Bacteriocin</fullName>
    </recommendedName>
</protein>
<dbReference type="RefSeq" id="WP_281762211.1">
    <property type="nucleotide sequence ID" value="NZ_AP026709.1"/>
</dbReference>
<gene>
    <name evidence="3" type="ORF">SYK_06560</name>
</gene>
<keyword evidence="2" id="KW-0472">Membrane</keyword>
<keyword evidence="4" id="KW-1185">Reference proteome</keyword>
<proteinExistence type="predicted"/>
<feature type="transmembrane region" description="Helical" evidence="2">
    <location>
        <begin position="57"/>
        <end position="81"/>
    </location>
</feature>
<dbReference type="Proteomes" id="UP001317742">
    <property type="component" value="Chromosome"/>
</dbReference>
<keyword evidence="2" id="KW-1133">Transmembrane helix</keyword>
<evidence type="ECO:0008006" key="5">
    <source>
        <dbReference type="Google" id="ProtNLM"/>
    </source>
</evidence>
<feature type="region of interest" description="Disordered" evidence="1">
    <location>
        <begin position="25"/>
        <end position="45"/>
    </location>
</feature>
<accession>A0ABN6RZB7</accession>
<keyword evidence="2" id="KW-0812">Transmembrane</keyword>
<sequence>MAGLGLYPIEDVSAKALQGMGQGASTLSKMGQEKTVTTTPPGKTAGGALMSGAGMGMAGFALGGPIGGGIGAGVGALGYLLS</sequence>
<dbReference type="EMBL" id="AP026709">
    <property type="protein sequence ID" value="BDQ36296.1"/>
    <property type="molecule type" value="Genomic_DNA"/>
</dbReference>